<feature type="transmembrane region" description="Helical" evidence="10">
    <location>
        <begin position="448"/>
        <end position="465"/>
    </location>
</feature>
<evidence type="ECO:0000256" key="1">
    <source>
        <dbReference type="ARBA" id="ARBA00004141"/>
    </source>
</evidence>
<feature type="chain" id="PRO_5021005576" evidence="11">
    <location>
        <begin position="24"/>
        <end position="641"/>
    </location>
</feature>
<keyword evidence="8 10" id="KW-0472">Membrane</keyword>
<feature type="domain" description="Cytochrome c" evidence="12">
    <location>
        <begin position="135"/>
        <end position="222"/>
    </location>
</feature>
<dbReference type="Pfam" id="PF00034">
    <property type="entry name" value="Cytochrom_C"/>
    <property type="match status" value="1"/>
</dbReference>
<evidence type="ECO:0000313" key="13">
    <source>
        <dbReference type="EMBL" id="TCK80825.1"/>
    </source>
</evidence>
<feature type="transmembrane region" description="Helical" evidence="10">
    <location>
        <begin position="561"/>
        <end position="581"/>
    </location>
</feature>
<feature type="transmembrane region" description="Helical" evidence="10">
    <location>
        <begin position="491"/>
        <end position="516"/>
    </location>
</feature>
<accession>A0A4R1LPQ7</accession>
<dbReference type="PANTHER" id="PTHR31632">
    <property type="entry name" value="IRON TRANSPORTER FTH1"/>
    <property type="match status" value="1"/>
</dbReference>
<evidence type="ECO:0000256" key="5">
    <source>
        <dbReference type="ARBA" id="ARBA00022723"/>
    </source>
</evidence>
<evidence type="ECO:0000259" key="12">
    <source>
        <dbReference type="PROSITE" id="PS51007"/>
    </source>
</evidence>
<comment type="similarity">
    <text evidence="2">Belongs to the oxidase-dependent Fe transporter (OFeT) (TC 9.A.10.1) family.</text>
</comment>
<dbReference type="GO" id="GO:0015093">
    <property type="term" value="F:ferrous iron transmembrane transporter activity"/>
    <property type="evidence" value="ECO:0007669"/>
    <property type="project" value="TreeGrafter"/>
</dbReference>
<evidence type="ECO:0000256" key="2">
    <source>
        <dbReference type="ARBA" id="ARBA00008333"/>
    </source>
</evidence>
<keyword evidence="11" id="KW-0732">Signal</keyword>
<feature type="signal peptide" evidence="11">
    <location>
        <begin position="1"/>
        <end position="23"/>
    </location>
</feature>
<keyword evidence="5 9" id="KW-0479">Metal-binding</keyword>
<dbReference type="GO" id="GO:0046872">
    <property type="term" value="F:metal ion binding"/>
    <property type="evidence" value="ECO:0007669"/>
    <property type="project" value="UniProtKB-KW"/>
</dbReference>
<dbReference type="AlphaFoldDB" id="A0A4R1LPQ7"/>
<comment type="caution">
    <text evidence="13">The sequence shown here is derived from an EMBL/GenBank/DDBJ whole genome shotgun (WGS) entry which is preliminary data.</text>
</comment>
<dbReference type="Pfam" id="PF03239">
    <property type="entry name" value="FTR1"/>
    <property type="match status" value="1"/>
</dbReference>
<dbReference type="EMBL" id="SMGO01000003">
    <property type="protein sequence ID" value="TCK80825.1"/>
    <property type="molecule type" value="Genomic_DNA"/>
</dbReference>
<gene>
    <name evidence="13" type="ORF">C8N28_2579</name>
</gene>
<dbReference type="PROSITE" id="PS51007">
    <property type="entry name" value="CYTC"/>
    <property type="match status" value="1"/>
</dbReference>
<evidence type="ECO:0000256" key="11">
    <source>
        <dbReference type="SAM" id="SignalP"/>
    </source>
</evidence>
<feature type="transmembrane region" description="Helical" evidence="10">
    <location>
        <begin position="413"/>
        <end position="432"/>
    </location>
</feature>
<reference evidence="13 14" key="1">
    <citation type="submission" date="2019-03" db="EMBL/GenBank/DDBJ databases">
        <title>Genomic Encyclopedia of Archaeal and Bacterial Type Strains, Phase II (KMG-II): from individual species to whole genera.</title>
        <authorList>
            <person name="Goeker M."/>
        </authorList>
    </citation>
    <scope>NUCLEOTIDE SEQUENCE [LARGE SCALE GENOMIC DNA]</scope>
    <source>
        <strain evidence="13 14">DSM 22554</strain>
    </source>
</reference>
<dbReference type="GO" id="GO:0033573">
    <property type="term" value="C:high-affinity iron permease complex"/>
    <property type="evidence" value="ECO:0007669"/>
    <property type="project" value="InterPro"/>
</dbReference>
<name>A0A4R1LPQ7_9SPHI</name>
<keyword evidence="4 10" id="KW-0812">Transmembrane</keyword>
<keyword evidence="14" id="KW-1185">Reference proteome</keyword>
<organism evidence="13 14">
    <name type="scientific">Albibacterium bauzanense</name>
    <dbReference type="NCBI Taxonomy" id="653929"/>
    <lineage>
        <taxon>Bacteria</taxon>
        <taxon>Pseudomonadati</taxon>
        <taxon>Bacteroidota</taxon>
        <taxon>Sphingobacteriia</taxon>
        <taxon>Sphingobacteriales</taxon>
        <taxon>Sphingobacteriaceae</taxon>
        <taxon>Albibacterium</taxon>
    </lineage>
</organism>
<evidence type="ECO:0000313" key="14">
    <source>
        <dbReference type="Proteomes" id="UP000294616"/>
    </source>
</evidence>
<dbReference type="InterPro" id="IPR009056">
    <property type="entry name" value="Cyt_c-like_dom"/>
</dbReference>
<dbReference type="PANTHER" id="PTHR31632:SF2">
    <property type="entry name" value="PLASMA MEMBRANE IRON PERMEASE"/>
    <property type="match status" value="1"/>
</dbReference>
<sequence>MNFSKITLLFFILFLVNPFITSAQTDVNEKEARTLVTLLDYIAKDYEGAVADGKIINEAEFEEIAEFTQTCITYHENLVPQVNSQVFVDLRGELENLKKLIQTKADQESIETQARDIKEKILDLGLIKITPDQWPSLKSGMMIYNDKCQSCHGSQGKGDGILAGSLDPAPTNFQEPGTLKNLTAVQAYNVAKLGLEGTAMRSFAELSEAELWDVSFYIMSLSHPEADNKLASLPAGINLDSVSKWTDQQLETSLAKADQQVTLNQIRHYEPERVLPLDIASNNLDASLQAYLNKDKRQAQQLALSSYLEGVEIVENTLKAVDKNIVITIEKAMLAYRNALKGDDEALVRSTYSDVNELIIQAQGTLDNNSYSFGFTFWAALSILLREALEALLIIIVILSILRPLKIKKAIKFLHLGWIAALVIGIISWFFVDQLVKISGSSREMMEGVGSLIAVFVLIFMGTWLHSKSEIKKWKEFIEVKINKISKSGNWWGLMLFSFIVVFREAFEVILFLTALKLDIPEGSGSPIGWALLTSTAIIIVFTILMMYYSKRLPIKQIFKISALTMAILAVVLVGKGFSALQEAGVIEMSLVSDWLRFEPLGIYPTVQSLAAQIVTILLTIVLWIYADRPKQDLSAIKSKE</sequence>
<dbReference type="SUPFAM" id="SSF46626">
    <property type="entry name" value="Cytochrome c"/>
    <property type="match status" value="1"/>
</dbReference>
<feature type="transmembrane region" description="Helical" evidence="10">
    <location>
        <begin position="528"/>
        <end position="549"/>
    </location>
</feature>
<dbReference type="Proteomes" id="UP000294616">
    <property type="component" value="Unassembled WGS sequence"/>
</dbReference>
<proteinExistence type="inferred from homology"/>
<evidence type="ECO:0000256" key="10">
    <source>
        <dbReference type="SAM" id="Phobius"/>
    </source>
</evidence>
<dbReference type="CDD" id="cd06174">
    <property type="entry name" value="MFS"/>
    <property type="match status" value="1"/>
</dbReference>
<feature type="transmembrane region" description="Helical" evidence="10">
    <location>
        <begin position="601"/>
        <end position="626"/>
    </location>
</feature>
<protein>
    <submittedName>
        <fullName evidence="13">High-affinity iron transporter</fullName>
    </submittedName>
</protein>
<dbReference type="GO" id="GO:0009055">
    <property type="term" value="F:electron transfer activity"/>
    <property type="evidence" value="ECO:0007669"/>
    <property type="project" value="InterPro"/>
</dbReference>
<dbReference type="GO" id="GO:0020037">
    <property type="term" value="F:heme binding"/>
    <property type="evidence" value="ECO:0007669"/>
    <property type="project" value="InterPro"/>
</dbReference>
<comment type="subcellular location">
    <subcellularLocation>
        <location evidence="1">Membrane</location>
        <topology evidence="1">Multi-pass membrane protein</topology>
    </subcellularLocation>
</comment>
<keyword evidence="3 9" id="KW-0349">Heme</keyword>
<dbReference type="InterPro" id="IPR004923">
    <property type="entry name" value="FTR1/Fip1/EfeU"/>
</dbReference>
<evidence type="ECO:0000256" key="9">
    <source>
        <dbReference type="PROSITE-ProRule" id="PRU00433"/>
    </source>
</evidence>
<evidence type="ECO:0000256" key="8">
    <source>
        <dbReference type="ARBA" id="ARBA00023136"/>
    </source>
</evidence>
<dbReference type="RefSeq" id="WP_132225503.1">
    <property type="nucleotide sequence ID" value="NZ_SMGO01000003.1"/>
</dbReference>
<dbReference type="Gene3D" id="1.10.760.10">
    <property type="entry name" value="Cytochrome c-like domain"/>
    <property type="match status" value="1"/>
</dbReference>
<evidence type="ECO:0000256" key="7">
    <source>
        <dbReference type="ARBA" id="ARBA00023004"/>
    </source>
</evidence>
<keyword evidence="6 10" id="KW-1133">Transmembrane helix</keyword>
<feature type="transmembrane region" description="Helical" evidence="10">
    <location>
        <begin position="375"/>
        <end position="401"/>
    </location>
</feature>
<dbReference type="InterPro" id="IPR036909">
    <property type="entry name" value="Cyt_c-like_dom_sf"/>
</dbReference>
<keyword evidence="7 9" id="KW-0408">Iron</keyword>
<evidence type="ECO:0000256" key="6">
    <source>
        <dbReference type="ARBA" id="ARBA00022989"/>
    </source>
</evidence>
<dbReference type="OrthoDB" id="9779283at2"/>
<evidence type="ECO:0000256" key="3">
    <source>
        <dbReference type="ARBA" id="ARBA00022617"/>
    </source>
</evidence>
<evidence type="ECO:0000256" key="4">
    <source>
        <dbReference type="ARBA" id="ARBA00022692"/>
    </source>
</evidence>